<sequence>MTSVKADILLGSDQYLSLLTGEMIRVENGPTAIDTQFGWVLSGPVIVERCSENTFLVTLVLRVDCVLKSKALDKTLKAFWDIESLGILEQVDIVQNQFDQHVSFENGRYTVSLPWRDHCL</sequence>
<name>A0A1X7VC48_AMPQE</name>
<organism evidence="1">
    <name type="scientific">Amphimedon queenslandica</name>
    <name type="common">Sponge</name>
    <dbReference type="NCBI Taxonomy" id="400682"/>
    <lineage>
        <taxon>Eukaryota</taxon>
        <taxon>Metazoa</taxon>
        <taxon>Porifera</taxon>
        <taxon>Demospongiae</taxon>
        <taxon>Heteroscleromorpha</taxon>
        <taxon>Haplosclerida</taxon>
        <taxon>Niphatidae</taxon>
        <taxon>Amphimedon</taxon>
    </lineage>
</organism>
<dbReference type="InParanoid" id="A0A1X7VC48"/>
<dbReference type="AlphaFoldDB" id="A0A1X7VC48"/>
<dbReference type="OMA" id="WPWREEV"/>
<dbReference type="EnsemblMetazoa" id="Aqu2.1.37319_001">
    <property type="protein sequence ID" value="Aqu2.1.37319_001"/>
    <property type="gene ID" value="Aqu2.1.37319"/>
</dbReference>
<reference evidence="1" key="1">
    <citation type="submission" date="2017-05" db="UniProtKB">
        <authorList>
            <consortium name="EnsemblMetazoa"/>
        </authorList>
    </citation>
    <scope>IDENTIFICATION</scope>
</reference>
<protein>
    <submittedName>
        <fullName evidence="1">Uncharacterized protein</fullName>
    </submittedName>
</protein>
<accession>A0A1X7VC48</accession>
<evidence type="ECO:0000313" key="1">
    <source>
        <dbReference type="EnsemblMetazoa" id="Aqu2.1.37319_001"/>
    </source>
</evidence>
<proteinExistence type="predicted"/>